<dbReference type="CDD" id="cd17039">
    <property type="entry name" value="Ubl_ubiquitin_like"/>
    <property type="match status" value="1"/>
</dbReference>
<name>A0AAE1VQX2_9SOLA</name>
<gene>
    <name evidence="2" type="ORF">RND71_009219</name>
</gene>
<organism evidence="2 3">
    <name type="scientific">Anisodus tanguticus</name>
    <dbReference type="NCBI Taxonomy" id="243964"/>
    <lineage>
        <taxon>Eukaryota</taxon>
        <taxon>Viridiplantae</taxon>
        <taxon>Streptophyta</taxon>
        <taxon>Embryophyta</taxon>
        <taxon>Tracheophyta</taxon>
        <taxon>Spermatophyta</taxon>
        <taxon>Magnoliopsida</taxon>
        <taxon>eudicotyledons</taxon>
        <taxon>Gunneridae</taxon>
        <taxon>Pentapetalae</taxon>
        <taxon>asterids</taxon>
        <taxon>lamiids</taxon>
        <taxon>Solanales</taxon>
        <taxon>Solanaceae</taxon>
        <taxon>Solanoideae</taxon>
        <taxon>Hyoscyameae</taxon>
        <taxon>Anisodus</taxon>
    </lineage>
</organism>
<dbReference type="AlphaFoldDB" id="A0AAE1VQX2"/>
<evidence type="ECO:0000313" key="3">
    <source>
        <dbReference type="Proteomes" id="UP001291623"/>
    </source>
</evidence>
<reference evidence="2" key="1">
    <citation type="submission" date="2023-12" db="EMBL/GenBank/DDBJ databases">
        <title>Genome assembly of Anisodus tanguticus.</title>
        <authorList>
            <person name="Wang Y.-J."/>
        </authorList>
    </citation>
    <scope>NUCLEOTIDE SEQUENCE</scope>
    <source>
        <strain evidence="2">KB-2021</strain>
        <tissue evidence="2">Leaf</tissue>
    </source>
</reference>
<dbReference type="Pfam" id="PF00240">
    <property type="entry name" value="ubiquitin"/>
    <property type="match status" value="1"/>
</dbReference>
<comment type="caution">
    <text evidence="2">The sequence shown here is derived from an EMBL/GenBank/DDBJ whole genome shotgun (WGS) entry which is preliminary data.</text>
</comment>
<sequence length="204" mass="22479">MEKLERRWFLFCLKKRASELGSGIVDFGKVSDVTHEKRKLISNGAEHLSSPTRKIQLLLKTPTSKLGVALEVDVTDSIRMIKERIHEMEGVNVSKLVMHANEIELIDHQNLQDYGLSDNSEIDVSIRPSVVASATTTTTSSGSSVNNENGLKKLRIIVLSKCGTKKTPIEVNPSDNVGHLRKELQKLNQKLELGLPQEGVTGGA</sequence>
<dbReference type="EMBL" id="JAVYJV010000005">
    <property type="protein sequence ID" value="KAK4369744.1"/>
    <property type="molecule type" value="Genomic_DNA"/>
</dbReference>
<feature type="domain" description="Ubiquitin-like" evidence="1">
    <location>
        <begin position="55"/>
        <end position="127"/>
    </location>
</feature>
<evidence type="ECO:0000313" key="2">
    <source>
        <dbReference type="EMBL" id="KAK4369744.1"/>
    </source>
</evidence>
<accession>A0AAE1VQX2</accession>
<keyword evidence="3" id="KW-1185">Reference proteome</keyword>
<dbReference type="InterPro" id="IPR029071">
    <property type="entry name" value="Ubiquitin-like_domsf"/>
</dbReference>
<evidence type="ECO:0000259" key="1">
    <source>
        <dbReference type="PROSITE" id="PS50053"/>
    </source>
</evidence>
<dbReference type="InterPro" id="IPR000626">
    <property type="entry name" value="Ubiquitin-like_dom"/>
</dbReference>
<dbReference type="Gene3D" id="3.10.20.90">
    <property type="entry name" value="Phosphatidylinositol 3-kinase Catalytic Subunit, Chain A, domain 1"/>
    <property type="match status" value="1"/>
</dbReference>
<protein>
    <recommendedName>
        <fullName evidence="1">Ubiquitin-like domain-containing protein</fullName>
    </recommendedName>
</protein>
<proteinExistence type="predicted"/>
<dbReference type="PROSITE" id="PS50053">
    <property type="entry name" value="UBIQUITIN_2"/>
    <property type="match status" value="1"/>
</dbReference>
<dbReference type="SUPFAM" id="SSF54236">
    <property type="entry name" value="Ubiquitin-like"/>
    <property type="match status" value="1"/>
</dbReference>
<dbReference type="Proteomes" id="UP001291623">
    <property type="component" value="Unassembled WGS sequence"/>
</dbReference>